<protein>
    <recommendedName>
        <fullName evidence="1">DUF6598 domain-containing protein</fullName>
    </recommendedName>
</protein>
<dbReference type="AlphaFoldDB" id="A0A9Q1Q5H9"/>
<evidence type="ECO:0000313" key="2">
    <source>
        <dbReference type="EMBL" id="KAJ8430077.1"/>
    </source>
</evidence>
<dbReference type="EMBL" id="JAKOGI010000826">
    <property type="protein sequence ID" value="KAJ8430077.1"/>
    <property type="molecule type" value="Genomic_DNA"/>
</dbReference>
<dbReference type="InterPro" id="IPR046533">
    <property type="entry name" value="DUF6598"/>
</dbReference>
<name>A0A9Q1Q5H9_9CARY</name>
<dbReference type="OrthoDB" id="1744787at2759"/>
<dbReference type="PANTHER" id="PTHR33065">
    <property type="entry name" value="OS07G0486400 PROTEIN"/>
    <property type="match status" value="1"/>
</dbReference>
<comment type="caution">
    <text evidence="2">The sequence shown here is derived from an EMBL/GenBank/DDBJ whole genome shotgun (WGS) entry which is preliminary data.</text>
</comment>
<sequence length="543" mass="60538">MGDITYGLPSMISYQTALDDRPLEQYNEDDIEIPDVGNRQILVAPLLEVFSVSIHPGHEHNDALLDGRPCHIYGKIIVSDKRGSTYCLYSRSEVEPEIVYLNGTLSLTGPNMDPILPSEVLEVEVDLKDSTRGIDIAKGTFTLDYTTEYEYEVATSKRVGGKHSYATVHYTTFRFAFTATVNVLFTAQDEGSGAVADVHGKLVAYSSTGYPDNANAEEKCYFSRTLFKKQDNESVRVEAGSSLKLARYVIGVPGYSSLEIKVDLVDCLSGWQTAKKTLMFQSKYILGSPEMQDVVVQGGLIKVTVVWNHVTDTCGVYGTIMVDDGLAEVFIFKREENHPEIVDPSGNSLLLDIHREIIGGDFVMKLDLKDVKGRAVNMALQLCITPSFLIQAKVKVLLLSDDGGCGCVGVMGRLLAQYSNYKYSTPYGREYRCSILFNKRHPEDCFLLNPGSELPFSRSVVAVPMGWTLEIEVTMQFNSQPAFSESEPLTGSLKLKSMLEGQSFDELRGQNYRIRVSVEWKQDQVSLYSCRLHIVQFPWVSLL</sequence>
<evidence type="ECO:0000259" key="1">
    <source>
        <dbReference type="Pfam" id="PF20241"/>
    </source>
</evidence>
<dbReference type="Proteomes" id="UP001153076">
    <property type="component" value="Unassembled WGS sequence"/>
</dbReference>
<proteinExistence type="predicted"/>
<gene>
    <name evidence="2" type="ORF">Cgig2_008524</name>
</gene>
<dbReference type="Pfam" id="PF20241">
    <property type="entry name" value="DUF6598"/>
    <property type="match status" value="1"/>
</dbReference>
<keyword evidence="3" id="KW-1185">Reference proteome</keyword>
<accession>A0A9Q1Q5H9</accession>
<dbReference type="PANTHER" id="PTHR33065:SF88">
    <property type="entry name" value="OS11G0104220 PROTEIN"/>
    <property type="match status" value="1"/>
</dbReference>
<organism evidence="2 3">
    <name type="scientific">Carnegiea gigantea</name>
    <dbReference type="NCBI Taxonomy" id="171969"/>
    <lineage>
        <taxon>Eukaryota</taxon>
        <taxon>Viridiplantae</taxon>
        <taxon>Streptophyta</taxon>
        <taxon>Embryophyta</taxon>
        <taxon>Tracheophyta</taxon>
        <taxon>Spermatophyta</taxon>
        <taxon>Magnoliopsida</taxon>
        <taxon>eudicotyledons</taxon>
        <taxon>Gunneridae</taxon>
        <taxon>Pentapetalae</taxon>
        <taxon>Caryophyllales</taxon>
        <taxon>Cactineae</taxon>
        <taxon>Cactaceae</taxon>
        <taxon>Cactoideae</taxon>
        <taxon>Echinocereeae</taxon>
        <taxon>Carnegiea</taxon>
    </lineage>
</organism>
<reference evidence="2" key="1">
    <citation type="submission" date="2022-04" db="EMBL/GenBank/DDBJ databases">
        <title>Carnegiea gigantea Genome sequencing and assembly v2.</title>
        <authorList>
            <person name="Copetti D."/>
            <person name="Sanderson M.J."/>
            <person name="Burquez A."/>
            <person name="Wojciechowski M.F."/>
        </authorList>
    </citation>
    <scope>NUCLEOTIDE SEQUENCE</scope>
    <source>
        <strain evidence="2">SGP5-SGP5p</strain>
        <tissue evidence="2">Aerial part</tissue>
    </source>
</reference>
<feature type="domain" description="DUF6598" evidence="1">
    <location>
        <begin position="46"/>
        <end position="292"/>
    </location>
</feature>
<evidence type="ECO:0000313" key="3">
    <source>
        <dbReference type="Proteomes" id="UP001153076"/>
    </source>
</evidence>